<dbReference type="EMBL" id="JAKJXH010000054">
    <property type="protein sequence ID" value="MCF7545630.1"/>
    <property type="molecule type" value="Genomic_DNA"/>
</dbReference>
<comment type="caution">
    <text evidence="1">The sequence shown here is derived from an EMBL/GenBank/DDBJ whole genome shotgun (WGS) entry which is preliminary data.</text>
</comment>
<evidence type="ECO:0000313" key="2">
    <source>
        <dbReference type="Proteomes" id="UP001162905"/>
    </source>
</evidence>
<dbReference type="RefSeq" id="WP_237254926.1">
    <property type="nucleotide sequence ID" value="NZ_JAKJXF010000004.1"/>
</dbReference>
<gene>
    <name evidence="1" type="ORF">L4G47_25930</name>
</gene>
<accession>A0ABS9ID25</accession>
<protein>
    <submittedName>
        <fullName evidence="1">Uncharacterized protein</fullName>
    </submittedName>
</protein>
<organism evidence="1 2">
    <name type="scientific">Pseudomonas petrae</name>
    <dbReference type="NCBI Taxonomy" id="2912190"/>
    <lineage>
        <taxon>Bacteria</taxon>
        <taxon>Pseudomonadati</taxon>
        <taxon>Pseudomonadota</taxon>
        <taxon>Gammaproteobacteria</taxon>
        <taxon>Pseudomonadales</taxon>
        <taxon>Pseudomonadaceae</taxon>
        <taxon>Pseudomonas</taxon>
    </lineage>
</organism>
<evidence type="ECO:0000313" key="1">
    <source>
        <dbReference type="EMBL" id="MCF7545630.1"/>
    </source>
</evidence>
<proteinExistence type="predicted"/>
<dbReference type="Proteomes" id="UP001162905">
    <property type="component" value="Unassembled WGS sequence"/>
</dbReference>
<name>A0ABS9ID25_9PSED</name>
<reference evidence="1" key="1">
    <citation type="submission" date="2022-01" db="EMBL/GenBank/DDBJ databases">
        <title>Pseudomonas sp. nov. isolated from Antarctic regolith.</title>
        <authorList>
            <person name="Novakova D."/>
            <person name="Sedlar K."/>
        </authorList>
    </citation>
    <scope>NUCLEOTIDE SEQUENCE</scope>
    <source>
        <strain evidence="1">P2647</strain>
    </source>
</reference>
<keyword evidence="2" id="KW-1185">Reference proteome</keyword>
<sequence>MLELLSLEDLCEALASQQFESVHDAEQALKKFEELTTPARVLTILDQLEMERHG</sequence>